<organism evidence="1 2">
    <name type="scientific">Aliiruegeria lutimaris</name>
    <dbReference type="NCBI Taxonomy" id="571298"/>
    <lineage>
        <taxon>Bacteria</taxon>
        <taxon>Pseudomonadati</taxon>
        <taxon>Pseudomonadota</taxon>
        <taxon>Alphaproteobacteria</taxon>
        <taxon>Rhodobacterales</taxon>
        <taxon>Roseobacteraceae</taxon>
        <taxon>Aliiruegeria</taxon>
    </lineage>
</organism>
<dbReference type="AlphaFoldDB" id="A0A1G8TKU3"/>
<proteinExistence type="predicted"/>
<dbReference type="InterPro" id="IPR016181">
    <property type="entry name" value="Acyl_CoA_acyltransferase"/>
</dbReference>
<dbReference type="EMBL" id="FNEK01000017">
    <property type="protein sequence ID" value="SDJ42169.1"/>
    <property type="molecule type" value="Genomic_DNA"/>
</dbReference>
<sequence length="62" mass="7272">MLQHMFDQMIADGYRKVFFSSAVFLTHARAMYESVGFVGIPHPAGFPQAWREREYFMERALV</sequence>
<evidence type="ECO:0008006" key="3">
    <source>
        <dbReference type="Google" id="ProtNLM"/>
    </source>
</evidence>
<evidence type="ECO:0000313" key="1">
    <source>
        <dbReference type="EMBL" id="SDJ42169.1"/>
    </source>
</evidence>
<dbReference type="Proteomes" id="UP000199382">
    <property type="component" value="Unassembled WGS sequence"/>
</dbReference>
<evidence type="ECO:0000313" key="2">
    <source>
        <dbReference type="Proteomes" id="UP000199382"/>
    </source>
</evidence>
<name>A0A1G8TKU3_9RHOB</name>
<dbReference type="Gene3D" id="3.40.630.30">
    <property type="match status" value="1"/>
</dbReference>
<protein>
    <recommendedName>
        <fullName evidence="3">N-acetyltransferase domain-containing protein</fullName>
    </recommendedName>
</protein>
<reference evidence="1 2" key="1">
    <citation type="submission" date="2016-10" db="EMBL/GenBank/DDBJ databases">
        <authorList>
            <person name="de Groot N.N."/>
        </authorList>
    </citation>
    <scope>NUCLEOTIDE SEQUENCE [LARGE SCALE GENOMIC DNA]</scope>
    <source>
        <strain evidence="1 2">DSM 25294</strain>
    </source>
</reference>
<accession>A0A1G8TKU3</accession>
<gene>
    <name evidence="1" type="ORF">SAMN04488026_101735</name>
</gene>
<dbReference type="SUPFAM" id="SSF55729">
    <property type="entry name" value="Acyl-CoA N-acyltransferases (Nat)"/>
    <property type="match status" value="1"/>
</dbReference>
<keyword evidence="2" id="KW-1185">Reference proteome</keyword>